<keyword evidence="1" id="KW-0812">Transmembrane</keyword>
<evidence type="ECO:0000313" key="3">
    <source>
        <dbReference type="WBParaSite" id="Hba_08186"/>
    </source>
</evidence>
<organism evidence="2 3">
    <name type="scientific">Heterorhabditis bacteriophora</name>
    <name type="common">Entomopathogenic nematode worm</name>
    <dbReference type="NCBI Taxonomy" id="37862"/>
    <lineage>
        <taxon>Eukaryota</taxon>
        <taxon>Metazoa</taxon>
        <taxon>Ecdysozoa</taxon>
        <taxon>Nematoda</taxon>
        <taxon>Chromadorea</taxon>
        <taxon>Rhabditida</taxon>
        <taxon>Rhabditina</taxon>
        <taxon>Rhabditomorpha</taxon>
        <taxon>Strongyloidea</taxon>
        <taxon>Heterorhabditidae</taxon>
        <taxon>Heterorhabditis</taxon>
    </lineage>
</organism>
<dbReference type="Proteomes" id="UP000095283">
    <property type="component" value="Unplaced"/>
</dbReference>
<feature type="transmembrane region" description="Helical" evidence="1">
    <location>
        <begin position="18"/>
        <end position="36"/>
    </location>
</feature>
<protein>
    <submittedName>
        <fullName evidence="3">Uncharacterized protein</fullName>
    </submittedName>
</protein>
<keyword evidence="1" id="KW-1133">Transmembrane helix</keyword>
<accession>A0A1I7WSM8</accession>
<dbReference type="WBParaSite" id="Hba_08186">
    <property type="protein sequence ID" value="Hba_08186"/>
    <property type="gene ID" value="Hba_08186"/>
</dbReference>
<keyword evidence="1" id="KW-0472">Membrane</keyword>
<reference evidence="3" key="1">
    <citation type="submission" date="2016-11" db="UniProtKB">
        <authorList>
            <consortium name="WormBaseParasite"/>
        </authorList>
    </citation>
    <scope>IDENTIFICATION</scope>
</reference>
<feature type="transmembrane region" description="Helical" evidence="1">
    <location>
        <begin position="43"/>
        <end position="60"/>
    </location>
</feature>
<dbReference type="AlphaFoldDB" id="A0A1I7WSM8"/>
<proteinExistence type="predicted"/>
<sequence length="81" mass="9582">MDNGLNFFLLIDVTQNNLLFLVVNIKIILCISSLLFKVCRNKVLIFSIYYGITILKKFVLNKFNLNNLDLFNYICIFPWTR</sequence>
<evidence type="ECO:0000313" key="2">
    <source>
        <dbReference type="Proteomes" id="UP000095283"/>
    </source>
</evidence>
<keyword evidence="2" id="KW-1185">Reference proteome</keyword>
<name>A0A1I7WSM8_HETBA</name>
<evidence type="ECO:0000256" key="1">
    <source>
        <dbReference type="SAM" id="Phobius"/>
    </source>
</evidence>